<evidence type="ECO:0000256" key="1">
    <source>
        <dbReference type="SAM" id="MobiDB-lite"/>
    </source>
</evidence>
<reference evidence="4" key="1">
    <citation type="submission" date="2017-02" db="UniProtKB">
        <authorList>
            <consortium name="WormBaseParasite"/>
        </authorList>
    </citation>
    <scope>IDENTIFICATION</scope>
</reference>
<feature type="region of interest" description="Disordered" evidence="1">
    <location>
        <begin position="1"/>
        <end position="66"/>
    </location>
</feature>
<feature type="compositionally biased region" description="Basic and acidic residues" evidence="1">
    <location>
        <begin position="56"/>
        <end position="66"/>
    </location>
</feature>
<proteinExistence type="predicted"/>
<accession>A0A0N4WJW1</accession>
<dbReference type="EMBL" id="UZAF01017534">
    <property type="protein sequence ID" value="VDO42589.1"/>
    <property type="molecule type" value="Genomic_DNA"/>
</dbReference>
<organism evidence="4">
    <name type="scientific">Haemonchus placei</name>
    <name type="common">Barber's pole worm</name>
    <dbReference type="NCBI Taxonomy" id="6290"/>
    <lineage>
        <taxon>Eukaryota</taxon>
        <taxon>Metazoa</taxon>
        <taxon>Ecdysozoa</taxon>
        <taxon>Nematoda</taxon>
        <taxon>Chromadorea</taxon>
        <taxon>Rhabditida</taxon>
        <taxon>Rhabditina</taxon>
        <taxon>Rhabditomorpha</taxon>
        <taxon>Strongyloidea</taxon>
        <taxon>Trichostrongylidae</taxon>
        <taxon>Haemonchus</taxon>
    </lineage>
</organism>
<evidence type="ECO:0000313" key="2">
    <source>
        <dbReference type="EMBL" id="VDO42589.1"/>
    </source>
</evidence>
<protein>
    <submittedName>
        <fullName evidence="2 4">Uncharacterized protein</fullName>
    </submittedName>
</protein>
<dbReference type="Proteomes" id="UP000268014">
    <property type="component" value="Unassembled WGS sequence"/>
</dbReference>
<evidence type="ECO:0000313" key="4">
    <source>
        <dbReference type="WBParaSite" id="HPLM_0001132901-mRNA-1"/>
    </source>
</evidence>
<dbReference type="WBParaSite" id="HPLM_0001132901-mRNA-1">
    <property type="protein sequence ID" value="HPLM_0001132901-mRNA-1"/>
    <property type="gene ID" value="HPLM_0001132901"/>
</dbReference>
<dbReference type="AlphaFoldDB" id="A0A0N4WJW1"/>
<keyword evidence="3" id="KW-1185">Reference proteome</keyword>
<reference evidence="2 3" key="2">
    <citation type="submission" date="2018-11" db="EMBL/GenBank/DDBJ databases">
        <authorList>
            <consortium name="Pathogen Informatics"/>
        </authorList>
    </citation>
    <scope>NUCLEOTIDE SEQUENCE [LARGE SCALE GENOMIC DNA]</scope>
    <source>
        <strain evidence="2 3">MHpl1</strain>
    </source>
</reference>
<evidence type="ECO:0000313" key="3">
    <source>
        <dbReference type="Proteomes" id="UP000268014"/>
    </source>
</evidence>
<name>A0A0N4WJW1_HAEPC</name>
<gene>
    <name evidence="2" type="ORF">HPLM_LOCUS11321</name>
</gene>
<sequence length="66" mass="7066">MDLSANESDPIGERAPGRPKLRWADPMMNISASNGNDVRRAGTDGLKSTCVNGEVCENKSDTGDTR</sequence>